<feature type="domain" description="Mycothiol-dependent maleylpyruvate isomerase metal-binding" evidence="2">
    <location>
        <begin position="70"/>
        <end position="190"/>
    </location>
</feature>
<evidence type="ECO:0000313" key="4">
    <source>
        <dbReference type="Proteomes" id="UP000308705"/>
    </source>
</evidence>
<dbReference type="EMBL" id="SZQA01000055">
    <property type="protein sequence ID" value="TKK80762.1"/>
    <property type="molecule type" value="Genomic_DNA"/>
</dbReference>
<dbReference type="NCBIfam" id="TIGR03086">
    <property type="entry name" value="TIGR03086 family metal-binding protein"/>
    <property type="match status" value="1"/>
</dbReference>
<dbReference type="OrthoDB" id="5185819at2"/>
<protein>
    <submittedName>
        <fullName evidence="3">TIGR03086 family protein</fullName>
    </submittedName>
</protein>
<dbReference type="SUPFAM" id="SSF109854">
    <property type="entry name" value="DinB/YfiT-like putative metalloenzymes"/>
    <property type="match status" value="1"/>
</dbReference>
<accession>A0A4U3LY44</accession>
<dbReference type="InterPro" id="IPR017517">
    <property type="entry name" value="Maleyloyr_isom"/>
</dbReference>
<comment type="caution">
    <text evidence="3">The sequence shown here is derived from an EMBL/GenBank/DDBJ whole genome shotgun (WGS) entry which is preliminary data.</text>
</comment>
<evidence type="ECO:0000313" key="3">
    <source>
        <dbReference type="EMBL" id="TKK80762.1"/>
    </source>
</evidence>
<dbReference type="Pfam" id="PF11716">
    <property type="entry name" value="MDMPI_N"/>
    <property type="match status" value="1"/>
</dbReference>
<dbReference type="Proteomes" id="UP000308705">
    <property type="component" value="Unassembled WGS sequence"/>
</dbReference>
<dbReference type="InterPro" id="IPR024344">
    <property type="entry name" value="MDMPI_metal-binding"/>
</dbReference>
<dbReference type="NCBIfam" id="TIGR03083">
    <property type="entry name" value="maleylpyruvate isomerase family mycothiol-dependent enzyme"/>
    <property type="match status" value="1"/>
</dbReference>
<gene>
    <name evidence="3" type="ORF">FDA94_35415</name>
</gene>
<evidence type="ECO:0000256" key="1">
    <source>
        <dbReference type="SAM" id="MobiDB-lite"/>
    </source>
</evidence>
<sequence>MFASVVGADSRGVRDDSARVVAGDGQEGDGRPSTRARNALNCHFGPEPHDVSSCSGYRRNVTIGIEDAYRRALDAFGMRVHLIKPGQWDLPTPCVDWDVHALVNHLVYESLWAPELLAGRSPAEVGDVFDGDLIGDDAVKAFDFAAHAAVTAASAEGVLDRTVHLSFGDVPGREYVTELFADALIHTWDLSNAIGVADRLDPELVSLCAAWFADSEEGYRSSGIIGGHVPVPENADPQTRLLAAWGRRAY</sequence>
<dbReference type="InterPro" id="IPR017520">
    <property type="entry name" value="CHP03086"/>
</dbReference>
<dbReference type="InterPro" id="IPR034660">
    <property type="entry name" value="DinB/YfiT-like"/>
</dbReference>
<keyword evidence="4" id="KW-1185">Reference proteome</keyword>
<dbReference type="AlphaFoldDB" id="A0A4U3LY44"/>
<dbReference type="GO" id="GO:0046872">
    <property type="term" value="F:metal ion binding"/>
    <property type="evidence" value="ECO:0007669"/>
    <property type="project" value="InterPro"/>
</dbReference>
<evidence type="ECO:0000259" key="2">
    <source>
        <dbReference type="Pfam" id="PF11716"/>
    </source>
</evidence>
<reference evidence="3 4" key="1">
    <citation type="submission" date="2019-04" db="EMBL/GenBank/DDBJ databases">
        <title>Herbidospora sp. NEAU-GS14.nov., a novel actinomycete isolated from soil.</title>
        <authorList>
            <person name="Han L."/>
        </authorList>
    </citation>
    <scope>NUCLEOTIDE SEQUENCE [LARGE SCALE GENOMIC DNA]</scope>
    <source>
        <strain evidence="3 4">NEAU-GS14</strain>
    </source>
</reference>
<proteinExistence type="predicted"/>
<organism evidence="3 4">
    <name type="scientific">Herbidospora galbida</name>
    <dbReference type="NCBI Taxonomy" id="2575442"/>
    <lineage>
        <taxon>Bacteria</taxon>
        <taxon>Bacillati</taxon>
        <taxon>Actinomycetota</taxon>
        <taxon>Actinomycetes</taxon>
        <taxon>Streptosporangiales</taxon>
        <taxon>Streptosporangiaceae</taxon>
        <taxon>Herbidospora</taxon>
    </lineage>
</organism>
<name>A0A4U3LY44_9ACTN</name>
<feature type="region of interest" description="Disordered" evidence="1">
    <location>
        <begin position="16"/>
        <end position="37"/>
    </location>
</feature>